<evidence type="ECO:0000313" key="1">
    <source>
        <dbReference type="EMBL" id="CAG8453090.1"/>
    </source>
</evidence>
<evidence type="ECO:0000313" key="2">
    <source>
        <dbReference type="Proteomes" id="UP000789525"/>
    </source>
</evidence>
<proteinExistence type="predicted"/>
<name>A0ACA9K5C5_9GLOM</name>
<feature type="non-terminal residue" evidence="1">
    <location>
        <position position="1"/>
    </location>
</feature>
<sequence>HPGNSTSEGPSKDSIESSLKLFQENRYPAIQTLTWNGSVSYETLRHCSVITTSITSLRKVVFSEAYARKDANDFCEVLLRMPTACPNLETIAFHCYPSWDLLFHMLLRRNFMPGSIVTPLRFIHLPGYPSKTFLTPLIDLLSQRVPLLPALSQIALSFRNGVFDPTLAEIQVIDAHRELPEQPKAKLEQAQNNRAPSSGSIPGRNEGRSGTAIVKNGEGSTGGFSLVANTTLQISFASLVHRCRLGRLRLHVHKEPI</sequence>
<dbReference type="Proteomes" id="UP000789525">
    <property type="component" value="Unassembled WGS sequence"/>
</dbReference>
<protein>
    <submittedName>
        <fullName evidence="1">9398_t:CDS:1</fullName>
    </submittedName>
</protein>
<dbReference type="EMBL" id="CAJVPT010000918">
    <property type="protein sequence ID" value="CAG8453090.1"/>
    <property type="molecule type" value="Genomic_DNA"/>
</dbReference>
<organism evidence="1 2">
    <name type="scientific">Acaulospora colombiana</name>
    <dbReference type="NCBI Taxonomy" id="27376"/>
    <lineage>
        <taxon>Eukaryota</taxon>
        <taxon>Fungi</taxon>
        <taxon>Fungi incertae sedis</taxon>
        <taxon>Mucoromycota</taxon>
        <taxon>Glomeromycotina</taxon>
        <taxon>Glomeromycetes</taxon>
        <taxon>Diversisporales</taxon>
        <taxon>Acaulosporaceae</taxon>
        <taxon>Acaulospora</taxon>
    </lineage>
</organism>
<keyword evidence="2" id="KW-1185">Reference proteome</keyword>
<comment type="caution">
    <text evidence="1">The sequence shown here is derived from an EMBL/GenBank/DDBJ whole genome shotgun (WGS) entry which is preliminary data.</text>
</comment>
<gene>
    <name evidence="1" type="ORF">ACOLOM_LOCUS842</name>
</gene>
<accession>A0ACA9K5C5</accession>
<reference evidence="1" key="1">
    <citation type="submission" date="2021-06" db="EMBL/GenBank/DDBJ databases">
        <authorList>
            <person name="Kallberg Y."/>
            <person name="Tangrot J."/>
            <person name="Rosling A."/>
        </authorList>
    </citation>
    <scope>NUCLEOTIDE SEQUENCE</scope>
    <source>
        <strain evidence="1">CL356</strain>
    </source>
</reference>